<accession>A0A940NS69</accession>
<keyword evidence="1" id="KW-1133">Transmembrane helix</keyword>
<name>A0A940NS69_9BACI</name>
<keyword evidence="3" id="KW-1185">Reference proteome</keyword>
<feature type="transmembrane region" description="Helical" evidence="1">
    <location>
        <begin position="32"/>
        <end position="57"/>
    </location>
</feature>
<keyword evidence="1" id="KW-0472">Membrane</keyword>
<gene>
    <name evidence="2" type="ORF">J5Y03_16990</name>
</gene>
<feature type="transmembrane region" description="Helical" evidence="1">
    <location>
        <begin position="69"/>
        <end position="88"/>
    </location>
</feature>
<sequence>MKIKTILLYTVPFLLSVLITICCGIPETLAFVVGWLFVSIFMLGAPILAFCLPYWLYFLYLGKYFKKPFWYSFLASFGTILLLVMFLIGSAKMYKPIENKIYFTNDVKTMLTKRSLTLFEERMNTKGKVKEINKISRMEGWNDVEVSGLVEGRKLQIVVIPKNKEDKLTIHYNYLYKDGKWSLESTN</sequence>
<evidence type="ECO:0000313" key="3">
    <source>
        <dbReference type="Proteomes" id="UP000682134"/>
    </source>
</evidence>
<reference evidence="2" key="1">
    <citation type="submission" date="2021-04" db="EMBL/GenBank/DDBJ databases">
        <title>Genome seq and assembly of Bacillus sp.</title>
        <authorList>
            <person name="Chhetri G."/>
        </authorList>
    </citation>
    <scope>NUCLEOTIDE SEQUENCE</scope>
    <source>
        <strain evidence="2">RG28</strain>
    </source>
</reference>
<evidence type="ECO:0000313" key="2">
    <source>
        <dbReference type="EMBL" id="MBP0726855.1"/>
    </source>
</evidence>
<evidence type="ECO:0000256" key="1">
    <source>
        <dbReference type="SAM" id="Phobius"/>
    </source>
</evidence>
<organism evidence="2 3">
    <name type="scientific">Gottfriedia endophytica</name>
    <dbReference type="NCBI Taxonomy" id="2820819"/>
    <lineage>
        <taxon>Bacteria</taxon>
        <taxon>Bacillati</taxon>
        <taxon>Bacillota</taxon>
        <taxon>Bacilli</taxon>
        <taxon>Bacillales</taxon>
        <taxon>Bacillaceae</taxon>
        <taxon>Gottfriedia</taxon>
    </lineage>
</organism>
<protein>
    <submittedName>
        <fullName evidence="2">Uncharacterized protein</fullName>
    </submittedName>
</protein>
<feature type="transmembrane region" description="Helical" evidence="1">
    <location>
        <begin position="6"/>
        <end position="25"/>
    </location>
</feature>
<dbReference type="AlphaFoldDB" id="A0A940NS69"/>
<dbReference type="RefSeq" id="WP_209407194.1">
    <property type="nucleotide sequence ID" value="NZ_JAGIYQ010000015.1"/>
</dbReference>
<dbReference type="Proteomes" id="UP000682134">
    <property type="component" value="Unassembled WGS sequence"/>
</dbReference>
<comment type="caution">
    <text evidence="2">The sequence shown here is derived from an EMBL/GenBank/DDBJ whole genome shotgun (WGS) entry which is preliminary data.</text>
</comment>
<keyword evidence="1" id="KW-0812">Transmembrane</keyword>
<proteinExistence type="predicted"/>
<dbReference type="EMBL" id="JAGIYQ010000015">
    <property type="protein sequence ID" value="MBP0726855.1"/>
    <property type="molecule type" value="Genomic_DNA"/>
</dbReference>